<sequence length="677" mass="75705">MTRLELCRAVHARVKKDRSPFRSQMISSFNIRDSAYIILPFFCEGIVLNFESCGLRSGEMRVFPGKTFNSFFFFVYISARSSFVPHLSSSSAQVLLSSFFLWLVCSPDPGAGSEQDVAAPIPYAYESPSPIGPASSVSEDDLVEWRQKYSLPSSFTLRISPSQLNPPSWRVLLAIQNLGDLEYLSFGVNEVLYSYHLAPLNGNEGRLHLRPRSGLPIVEEMPRSDRKGSAFIKKWQERYVFMALPGHSYHWNFIAGTHPTIPEGDDIVVQAPFLLSDSALRRSSPWGSMSGDTSNDPFVAYQKAAKSMSIFSSLLFYSPESSVFRLLLAIQNLGDLENVSFGVKEVLYSYHLAPLNGNEGRLHLRPRSGLPIVEELPRSDRKGSAFIKKWQERYVFMALPGHSYHWNFIAGTHPAIPEGDDNVVRARQLPLDRRQVPFLLSDSALRRSSLWGSMAGDSSNGPFVAYQKAAKSMSAKKGSARRTVSGDDLMITGTRQATMVKIEPSILTRSKKARGGGVATRASYQSAEVVRFAGNLAAALSNLNLQVFPHDGTTLPSGKPLEVIQVLQGGLLRITREELEELKNQFLEEKAQRIARELEIRDLKYKIKDVERSAEKSSEDALSVGKKNQELEEAMKNLRLETVMAVSGARITARWELMRELLQRKNDKWDLAKALAQ</sequence>
<name>A0A8S9KZR0_BRACR</name>
<evidence type="ECO:0000256" key="1">
    <source>
        <dbReference type="SAM" id="Coils"/>
    </source>
</evidence>
<protein>
    <submittedName>
        <fullName evidence="2">Uncharacterized protein</fullName>
    </submittedName>
</protein>
<proteinExistence type="predicted"/>
<evidence type="ECO:0000313" key="3">
    <source>
        <dbReference type="Proteomes" id="UP000712281"/>
    </source>
</evidence>
<keyword evidence="1" id="KW-0175">Coiled coil</keyword>
<gene>
    <name evidence="2" type="ORF">F2Q68_00009793</name>
</gene>
<accession>A0A8S9KZR0</accession>
<comment type="caution">
    <text evidence="2">The sequence shown here is derived from an EMBL/GenBank/DDBJ whole genome shotgun (WGS) entry which is preliminary data.</text>
</comment>
<dbReference type="AlphaFoldDB" id="A0A8S9KZR0"/>
<dbReference type="PANTHER" id="PTHR31099">
    <property type="entry name" value="OS06G0165300 PROTEIN"/>
    <property type="match status" value="1"/>
</dbReference>
<dbReference type="EMBL" id="QGKW02000717">
    <property type="protein sequence ID" value="KAF2598696.1"/>
    <property type="molecule type" value="Genomic_DNA"/>
</dbReference>
<evidence type="ECO:0000313" key="2">
    <source>
        <dbReference type="EMBL" id="KAF2598696.1"/>
    </source>
</evidence>
<feature type="coiled-coil region" evidence="1">
    <location>
        <begin position="572"/>
        <end position="641"/>
    </location>
</feature>
<dbReference type="PANTHER" id="PTHR31099:SF49">
    <property type="entry name" value="MYOSIN HEAVY CHAIN-LIKE PROTEIN"/>
    <property type="match status" value="1"/>
</dbReference>
<reference evidence="2" key="1">
    <citation type="submission" date="2019-12" db="EMBL/GenBank/DDBJ databases">
        <title>Genome sequencing and annotation of Brassica cretica.</title>
        <authorList>
            <person name="Studholme D.J."/>
            <person name="Sarris P.F."/>
        </authorList>
    </citation>
    <scope>NUCLEOTIDE SEQUENCE</scope>
    <source>
        <strain evidence="2">PFS-001/15</strain>
        <tissue evidence="2">Leaf</tissue>
    </source>
</reference>
<organism evidence="2 3">
    <name type="scientific">Brassica cretica</name>
    <name type="common">Mustard</name>
    <dbReference type="NCBI Taxonomy" id="69181"/>
    <lineage>
        <taxon>Eukaryota</taxon>
        <taxon>Viridiplantae</taxon>
        <taxon>Streptophyta</taxon>
        <taxon>Embryophyta</taxon>
        <taxon>Tracheophyta</taxon>
        <taxon>Spermatophyta</taxon>
        <taxon>Magnoliopsida</taxon>
        <taxon>eudicotyledons</taxon>
        <taxon>Gunneridae</taxon>
        <taxon>Pentapetalae</taxon>
        <taxon>rosids</taxon>
        <taxon>malvids</taxon>
        <taxon>Brassicales</taxon>
        <taxon>Brassicaceae</taxon>
        <taxon>Brassiceae</taxon>
        <taxon>Brassica</taxon>
    </lineage>
</organism>
<dbReference type="Proteomes" id="UP000712281">
    <property type="component" value="Unassembled WGS sequence"/>
</dbReference>